<protein>
    <submittedName>
        <fullName evidence="2">Uncharacterized protein</fullName>
    </submittedName>
</protein>
<proteinExistence type="predicted"/>
<dbReference type="AlphaFoldDB" id="A0A2C9V1M8"/>
<dbReference type="EMBL" id="CM004397">
    <property type="protein sequence ID" value="OAY37274.1"/>
    <property type="molecule type" value="Genomic_DNA"/>
</dbReference>
<organism evidence="2">
    <name type="scientific">Manihot esculenta</name>
    <name type="common">Cassava</name>
    <name type="synonym">Jatropha manihot</name>
    <dbReference type="NCBI Taxonomy" id="3983"/>
    <lineage>
        <taxon>Eukaryota</taxon>
        <taxon>Viridiplantae</taxon>
        <taxon>Streptophyta</taxon>
        <taxon>Embryophyta</taxon>
        <taxon>Tracheophyta</taxon>
        <taxon>Spermatophyta</taxon>
        <taxon>Magnoliopsida</taxon>
        <taxon>eudicotyledons</taxon>
        <taxon>Gunneridae</taxon>
        <taxon>Pentapetalae</taxon>
        <taxon>rosids</taxon>
        <taxon>fabids</taxon>
        <taxon>Malpighiales</taxon>
        <taxon>Euphorbiaceae</taxon>
        <taxon>Crotonoideae</taxon>
        <taxon>Manihoteae</taxon>
        <taxon>Manihot</taxon>
    </lineage>
</organism>
<evidence type="ECO:0000313" key="2">
    <source>
        <dbReference type="EMBL" id="OAY37274.1"/>
    </source>
</evidence>
<sequence length="98" mass="10801">MLCSRRLSLNLDTTLSFCQERHNLSPPSTSDQLGVSSNKTTSSNDERRGVRRATTPSGDIQTCNSSRPMIRRSRKLLLPPAMATHATAPLCAAINYRL</sequence>
<evidence type="ECO:0000256" key="1">
    <source>
        <dbReference type="SAM" id="MobiDB-lite"/>
    </source>
</evidence>
<feature type="region of interest" description="Disordered" evidence="1">
    <location>
        <begin position="21"/>
        <end position="65"/>
    </location>
</feature>
<name>A0A2C9V1M8_MANES</name>
<gene>
    <name evidence="2" type="ORF">MANES_11G088200</name>
</gene>
<accession>A0A2C9V1M8</accession>
<feature type="compositionally biased region" description="Polar residues" evidence="1">
    <location>
        <begin position="54"/>
        <end position="65"/>
    </location>
</feature>
<feature type="compositionally biased region" description="Polar residues" evidence="1">
    <location>
        <begin position="25"/>
        <end position="43"/>
    </location>
</feature>
<reference evidence="2" key="1">
    <citation type="submission" date="2016-02" db="EMBL/GenBank/DDBJ databases">
        <title>WGS assembly of Manihot esculenta.</title>
        <authorList>
            <person name="Bredeson J.V."/>
            <person name="Prochnik S.E."/>
            <person name="Lyons J.B."/>
            <person name="Schmutz J."/>
            <person name="Grimwood J."/>
            <person name="Vrebalov J."/>
            <person name="Bart R.S."/>
            <person name="Amuge T."/>
            <person name="Ferguson M.E."/>
            <person name="Green R."/>
            <person name="Putnam N."/>
            <person name="Stites J."/>
            <person name="Rounsley S."/>
            <person name="Rokhsar D.S."/>
        </authorList>
    </citation>
    <scope>NUCLEOTIDE SEQUENCE [LARGE SCALE GENOMIC DNA]</scope>
    <source>
        <tissue evidence="2">Leaf</tissue>
    </source>
</reference>